<organism evidence="1 2">
    <name type="scientific">Saccharothrix xinjiangensis</name>
    <dbReference type="NCBI Taxonomy" id="204798"/>
    <lineage>
        <taxon>Bacteria</taxon>
        <taxon>Bacillati</taxon>
        <taxon>Actinomycetota</taxon>
        <taxon>Actinomycetes</taxon>
        <taxon>Pseudonocardiales</taxon>
        <taxon>Pseudonocardiaceae</taxon>
        <taxon>Saccharothrix</taxon>
    </lineage>
</organism>
<accession>A0ABV9Y1I7</accession>
<name>A0ABV9Y1I7_9PSEU</name>
<sequence length="47" mass="4960">MRTDNSSPWDSADPYLAALVRGLGGQTSAAVFDTTGDQIAHFVHPAD</sequence>
<reference evidence="2" key="1">
    <citation type="journal article" date="2019" name="Int. J. Syst. Evol. Microbiol.">
        <title>The Global Catalogue of Microorganisms (GCM) 10K type strain sequencing project: providing services to taxonomists for standard genome sequencing and annotation.</title>
        <authorList>
            <consortium name="The Broad Institute Genomics Platform"/>
            <consortium name="The Broad Institute Genome Sequencing Center for Infectious Disease"/>
            <person name="Wu L."/>
            <person name="Ma J."/>
        </authorList>
    </citation>
    <scope>NUCLEOTIDE SEQUENCE [LARGE SCALE GENOMIC DNA]</scope>
    <source>
        <strain evidence="2">KCTC 12848</strain>
    </source>
</reference>
<dbReference type="EMBL" id="JBHSJB010000016">
    <property type="protein sequence ID" value="MFC5055582.1"/>
    <property type="molecule type" value="Genomic_DNA"/>
</dbReference>
<gene>
    <name evidence="1" type="ORF">ACFPFM_17695</name>
</gene>
<dbReference type="Proteomes" id="UP001595833">
    <property type="component" value="Unassembled WGS sequence"/>
</dbReference>
<protein>
    <submittedName>
        <fullName evidence="1">Uncharacterized protein</fullName>
    </submittedName>
</protein>
<comment type="caution">
    <text evidence="1">The sequence shown here is derived from an EMBL/GenBank/DDBJ whole genome shotgun (WGS) entry which is preliminary data.</text>
</comment>
<evidence type="ECO:0000313" key="2">
    <source>
        <dbReference type="Proteomes" id="UP001595833"/>
    </source>
</evidence>
<evidence type="ECO:0000313" key="1">
    <source>
        <dbReference type="EMBL" id="MFC5055582.1"/>
    </source>
</evidence>
<proteinExistence type="predicted"/>
<keyword evidence="2" id="KW-1185">Reference proteome</keyword>